<reference evidence="1" key="1">
    <citation type="submission" date="2023-05" db="EMBL/GenBank/DDBJ databases">
        <title>Nepenthes gracilis genome sequencing.</title>
        <authorList>
            <person name="Fukushima K."/>
        </authorList>
    </citation>
    <scope>NUCLEOTIDE SEQUENCE</scope>
    <source>
        <strain evidence="1">SING2019-196</strain>
    </source>
</reference>
<keyword evidence="2" id="KW-1185">Reference proteome</keyword>
<name>A0AAD3ST74_NEPGR</name>
<evidence type="ECO:0000313" key="1">
    <source>
        <dbReference type="EMBL" id="GMH16399.1"/>
    </source>
</evidence>
<sequence>MEDVEVTYSSNHRVSGVLTAPPCSSFSSNPPGRGFERKTVCINAATRMGRKKTIEQDYDLGALSGEEIWIQSRLAAYSLFLCDDLVVSVLPNGATSMDSVLLKTTTENTNTGLKSKEKKYENDFTTTDCKIGFSL</sequence>
<dbReference type="Proteomes" id="UP001279734">
    <property type="component" value="Unassembled WGS sequence"/>
</dbReference>
<dbReference type="AlphaFoldDB" id="A0AAD3ST74"/>
<dbReference type="EMBL" id="BSYO01000016">
    <property type="protein sequence ID" value="GMH16399.1"/>
    <property type="molecule type" value="Genomic_DNA"/>
</dbReference>
<gene>
    <name evidence="1" type="ORF">Nepgr_018240</name>
</gene>
<proteinExistence type="predicted"/>
<protein>
    <submittedName>
        <fullName evidence="1">Uncharacterized protein</fullName>
    </submittedName>
</protein>
<comment type="caution">
    <text evidence="1">The sequence shown here is derived from an EMBL/GenBank/DDBJ whole genome shotgun (WGS) entry which is preliminary data.</text>
</comment>
<accession>A0AAD3ST74</accession>
<organism evidence="1 2">
    <name type="scientific">Nepenthes gracilis</name>
    <name type="common">Slender pitcher plant</name>
    <dbReference type="NCBI Taxonomy" id="150966"/>
    <lineage>
        <taxon>Eukaryota</taxon>
        <taxon>Viridiplantae</taxon>
        <taxon>Streptophyta</taxon>
        <taxon>Embryophyta</taxon>
        <taxon>Tracheophyta</taxon>
        <taxon>Spermatophyta</taxon>
        <taxon>Magnoliopsida</taxon>
        <taxon>eudicotyledons</taxon>
        <taxon>Gunneridae</taxon>
        <taxon>Pentapetalae</taxon>
        <taxon>Caryophyllales</taxon>
        <taxon>Nepenthaceae</taxon>
        <taxon>Nepenthes</taxon>
    </lineage>
</organism>
<evidence type="ECO:0000313" key="2">
    <source>
        <dbReference type="Proteomes" id="UP001279734"/>
    </source>
</evidence>